<dbReference type="Proteomes" id="UP000515960">
    <property type="component" value="Chromosome"/>
</dbReference>
<sequence length="357" mass="36538">MRRFVICFLLACVLCTSTAAAEVPDDLADAAPEQELLEGMDFSGVGAFNEGIGRMGQAVQDQLGAIVRSRVRNLVLLLMVVLLCGLTDGFFQGTASSRIRNFVPMAGALSITLLSAGSIDSLIGLGAGTIEELNQFSKALLPTLAAATAACGSVGTATVHQVATVFFVDLLLNLINGILIPMTYLYIGALTAGVMLPDYPLGGIAEMLKKVITWILSGALLIFTAYLGVGHIISGAADALTVRVAKTAISGMVPVVGGIISEASETVLAGAGMLKNTIGIFGMLVVMATCLVPFLQLGVQYLLYKLAAFASGAVGIAPLVKLLSGLGGAFGLVLGMTGSCALLLLISLLSSVAAVVP</sequence>
<feature type="chain" id="PRO_5029010074" evidence="2">
    <location>
        <begin position="22"/>
        <end position="357"/>
    </location>
</feature>
<feature type="transmembrane region" description="Helical" evidence="1">
    <location>
        <begin position="278"/>
        <end position="295"/>
    </location>
</feature>
<dbReference type="InterPro" id="IPR014194">
    <property type="entry name" value="Spore_III_AE"/>
</dbReference>
<feature type="transmembrane region" description="Helical" evidence="1">
    <location>
        <begin position="74"/>
        <end position="91"/>
    </location>
</feature>
<dbReference type="AlphaFoldDB" id="A0A7G9B7K0"/>
<evidence type="ECO:0000256" key="1">
    <source>
        <dbReference type="SAM" id="Phobius"/>
    </source>
</evidence>
<evidence type="ECO:0000313" key="4">
    <source>
        <dbReference type="Proteomes" id="UP000515960"/>
    </source>
</evidence>
<keyword evidence="2" id="KW-0732">Signal</keyword>
<gene>
    <name evidence="3" type="ORF">H8790_05895</name>
</gene>
<reference evidence="3 4" key="1">
    <citation type="submission" date="2020-08" db="EMBL/GenBank/DDBJ databases">
        <authorList>
            <person name="Liu C."/>
            <person name="Sun Q."/>
        </authorList>
    </citation>
    <scope>NUCLEOTIDE SEQUENCE [LARGE SCALE GENOMIC DNA]</scope>
    <source>
        <strain evidence="3 4">NSJ-62</strain>
    </source>
</reference>
<evidence type="ECO:0000256" key="2">
    <source>
        <dbReference type="SAM" id="SignalP"/>
    </source>
</evidence>
<feature type="transmembrane region" description="Helical" evidence="1">
    <location>
        <begin position="301"/>
        <end position="320"/>
    </location>
</feature>
<keyword evidence="4" id="KW-1185">Reference proteome</keyword>
<keyword evidence="1" id="KW-0472">Membrane</keyword>
<proteinExistence type="predicted"/>
<feature type="transmembrane region" description="Helical" evidence="1">
    <location>
        <begin position="139"/>
        <end position="159"/>
    </location>
</feature>
<dbReference type="KEGG" id="ohi:H8790_05895"/>
<feature type="signal peptide" evidence="2">
    <location>
        <begin position="1"/>
        <end position="21"/>
    </location>
</feature>
<organism evidence="3 4">
    <name type="scientific">Oscillibacter hominis</name>
    <dbReference type="NCBI Taxonomy" id="2763056"/>
    <lineage>
        <taxon>Bacteria</taxon>
        <taxon>Bacillati</taxon>
        <taxon>Bacillota</taxon>
        <taxon>Clostridia</taxon>
        <taxon>Eubacteriales</taxon>
        <taxon>Oscillospiraceae</taxon>
        <taxon>Oscillibacter</taxon>
    </lineage>
</organism>
<keyword evidence="1" id="KW-1133">Transmembrane helix</keyword>
<feature type="transmembrane region" description="Helical" evidence="1">
    <location>
        <begin position="332"/>
        <end position="356"/>
    </location>
</feature>
<dbReference type="EMBL" id="CP060490">
    <property type="protein sequence ID" value="QNL45531.1"/>
    <property type="molecule type" value="Genomic_DNA"/>
</dbReference>
<dbReference type="Pfam" id="PF09546">
    <property type="entry name" value="Spore_III_AE"/>
    <property type="match status" value="1"/>
</dbReference>
<evidence type="ECO:0000313" key="3">
    <source>
        <dbReference type="EMBL" id="QNL45531.1"/>
    </source>
</evidence>
<keyword evidence="1" id="KW-0812">Transmembrane</keyword>
<feature type="transmembrane region" description="Helical" evidence="1">
    <location>
        <begin position="171"/>
        <end position="191"/>
    </location>
</feature>
<protein>
    <submittedName>
        <fullName evidence="3">Stage III sporulation protein AE</fullName>
    </submittedName>
</protein>
<name>A0A7G9B7K0_9FIRM</name>
<feature type="transmembrane region" description="Helical" evidence="1">
    <location>
        <begin position="211"/>
        <end position="233"/>
    </location>
</feature>
<dbReference type="RefSeq" id="WP_187333959.1">
    <property type="nucleotide sequence ID" value="NZ_CP060490.1"/>
</dbReference>
<accession>A0A7G9B7K0</accession>